<dbReference type="PANTHER" id="PTHR28242:SF7">
    <property type="entry name" value="HISTIDINE-CONTAINING PHOSPHOTRANSFER PROTEIN"/>
    <property type="match status" value="1"/>
</dbReference>
<keyword evidence="4" id="KW-1185">Reference proteome</keyword>
<keyword evidence="1 2" id="KW-0902">Two-component regulatory system</keyword>
<dbReference type="GO" id="GO:0005829">
    <property type="term" value="C:cytosol"/>
    <property type="evidence" value="ECO:0007669"/>
    <property type="project" value="UniProtKB-SubCell"/>
</dbReference>
<comment type="subcellular location">
    <subcellularLocation>
        <location evidence="2">Cytoplasm</location>
        <location evidence="2">Cytosol</location>
    </subcellularLocation>
    <subcellularLocation>
        <location evidence="2">Nucleus</location>
    </subcellularLocation>
</comment>
<dbReference type="GO" id="GO:0043424">
    <property type="term" value="F:protein histidine kinase binding"/>
    <property type="evidence" value="ECO:0007669"/>
    <property type="project" value="UniProtKB-UniRule"/>
</dbReference>
<evidence type="ECO:0000256" key="1">
    <source>
        <dbReference type="ARBA" id="ARBA00023012"/>
    </source>
</evidence>
<dbReference type="GO" id="GO:0009736">
    <property type="term" value="P:cytokinin-activated signaling pathway"/>
    <property type="evidence" value="ECO:0007669"/>
    <property type="project" value="UniProtKB-KW"/>
</dbReference>
<dbReference type="GO" id="GO:0009927">
    <property type="term" value="F:histidine phosphotransfer kinase activity"/>
    <property type="evidence" value="ECO:0007669"/>
    <property type="project" value="UniProtKB-UniRule"/>
</dbReference>
<evidence type="ECO:0000313" key="3">
    <source>
        <dbReference type="EMBL" id="KAJ8768081.1"/>
    </source>
</evidence>
<evidence type="ECO:0000256" key="2">
    <source>
        <dbReference type="RuleBase" id="RU369004"/>
    </source>
</evidence>
<dbReference type="Proteomes" id="UP001159364">
    <property type="component" value="Linkage Group LG04"/>
</dbReference>
<dbReference type="PANTHER" id="PTHR28242">
    <property type="entry name" value="PHOSPHORELAY INTERMEDIATE PROTEIN YPD1"/>
    <property type="match status" value="1"/>
</dbReference>
<protein>
    <recommendedName>
        <fullName evidence="2">Histidine-containing phosphotransfer protein</fullName>
    </recommendedName>
</protein>
<name>A0AAV8TMF9_9ROSI</name>
<comment type="function">
    <text evidence="2">Functions as a two-component phosphorelay mediators between cytokinin sensor histidine kinases and response regulators (B-type ARRs). Plays an important role in propagating cytokinin signal transduction.</text>
</comment>
<gene>
    <name evidence="3" type="ORF">K2173_021021</name>
</gene>
<proteinExistence type="predicted"/>
<dbReference type="InterPro" id="IPR045871">
    <property type="entry name" value="AHP1-5/YPD1"/>
</dbReference>
<dbReference type="EMBL" id="JAIWQS010000004">
    <property type="protein sequence ID" value="KAJ8768081.1"/>
    <property type="molecule type" value="Genomic_DNA"/>
</dbReference>
<dbReference type="Gene3D" id="1.20.120.160">
    <property type="entry name" value="HPT domain"/>
    <property type="match status" value="1"/>
</dbReference>
<comment type="domain">
    <text evidence="2">Histidine-containing phosphotransfer domain (HPt) contains an active histidine that mediates the phosphotransfer.</text>
</comment>
<dbReference type="GO" id="GO:0005634">
    <property type="term" value="C:nucleus"/>
    <property type="evidence" value="ECO:0007669"/>
    <property type="project" value="UniProtKB-SubCell"/>
</dbReference>
<dbReference type="SUPFAM" id="SSF47226">
    <property type="entry name" value="Histidine-containing phosphotransfer domain, HPT domain"/>
    <property type="match status" value="1"/>
</dbReference>
<dbReference type="AlphaFoldDB" id="A0AAV8TMF9"/>
<evidence type="ECO:0000313" key="4">
    <source>
        <dbReference type="Proteomes" id="UP001159364"/>
    </source>
</evidence>
<accession>A0AAV8TMF9</accession>
<keyword evidence="2" id="KW-0932">Cytokinin signaling pathway</keyword>
<sequence length="148" mass="17342">MAVSILRQLQQEYVQSLIEEGIVNDQFCRIQHSKISEDPDYMIKLIDAYCIDMETILLKLSKYTDIPNADFSKVVLLGQQLEEKSSYIGADYVKLACDDLIQACHEKDEKNFIHALNWTRSEFHRTQNKLEAFVQMERKIIRLRNKQG</sequence>
<dbReference type="InterPro" id="IPR036641">
    <property type="entry name" value="HPT_dom_sf"/>
</dbReference>
<organism evidence="3 4">
    <name type="scientific">Erythroxylum novogranatense</name>
    <dbReference type="NCBI Taxonomy" id="1862640"/>
    <lineage>
        <taxon>Eukaryota</taxon>
        <taxon>Viridiplantae</taxon>
        <taxon>Streptophyta</taxon>
        <taxon>Embryophyta</taxon>
        <taxon>Tracheophyta</taxon>
        <taxon>Spermatophyta</taxon>
        <taxon>Magnoliopsida</taxon>
        <taxon>eudicotyledons</taxon>
        <taxon>Gunneridae</taxon>
        <taxon>Pentapetalae</taxon>
        <taxon>rosids</taxon>
        <taxon>fabids</taxon>
        <taxon>Malpighiales</taxon>
        <taxon>Erythroxylaceae</taxon>
        <taxon>Erythroxylum</taxon>
    </lineage>
</organism>
<reference evidence="3 4" key="1">
    <citation type="submission" date="2021-09" db="EMBL/GenBank/DDBJ databases">
        <title>Genomic insights and catalytic innovation underlie evolution of tropane alkaloids biosynthesis.</title>
        <authorList>
            <person name="Wang Y.-J."/>
            <person name="Tian T."/>
            <person name="Huang J.-P."/>
            <person name="Huang S.-X."/>
        </authorList>
    </citation>
    <scope>NUCLEOTIDE SEQUENCE [LARGE SCALE GENOMIC DNA]</scope>
    <source>
        <strain evidence="3">KIB-2018</strain>
        <tissue evidence="3">Leaf</tissue>
    </source>
</reference>
<comment type="caution">
    <text evidence="3">The sequence shown here is derived from an EMBL/GenBank/DDBJ whole genome shotgun (WGS) entry which is preliminary data.</text>
</comment>
<dbReference type="GO" id="GO:0000160">
    <property type="term" value="P:phosphorelay signal transduction system"/>
    <property type="evidence" value="ECO:0007669"/>
    <property type="project" value="UniProtKB-UniRule"/>
</dbReference>